<evidence type="ECO:0000313" key="2">
    <source>
        <dbReference type="EMBL" id="KAJ7096647.1"/>
    </source>
</evidence>
<dbReference type="AlphaFoldDB" id="A0AAD6UB76"/>
<evidence type="ECO:0008006" key="4">
    <source>
        <dbReference type="Google" id="ProtNLM"/>
    </source>
</evidence>
<keyword evidence="1" id="KW-0732">Signal</keyword>
<protein>
    <recommendedName>
        <fullName evidence="4">Secreted protein</fullName>
    </recommendedName>
</protein>
<feature type="chain" id="PRO_5042048351" description="Secreted protein" evidence="1">
    <location>
        <begin position="19"/>
        <end position="87"/>
    </location>
</feature>
<evidence type="ECO:0000313" key="3">
    <source>
        <dbReference type="Proteomes" id="UP001222325"/>
    </source>
</evidence>
<accession>A0AAD6UB76</accession>
<keyword evidence="3" id="KW-1185">Reference proteome</keyword>
<organism evidence="2 3">
    <name type="scientific">Mycena belliarum</name>
    <dbReference type="NCBI Taxonomy" id="1033014"/>
    <lineage>
        <taxon>Eukaryota</taxon>
        <taxon>Fungi</taxon>
        <taxon>Dikarya</taxon>
        <taxon>Basidiomycota</taxon>
        <taxon>Agaricomycotina</taxon>
        <taxon>Agaricomycetes</taxon>
        <taxon>Agaricomycetidae</taxon>
        <taxon>Agaricales</taxon>
        <taxon>Marasmiineae</taxon>
        <taxon>Mycenaceae</taxon>
        <taxon>Mycena</taxon>
    </lineage>
</organism>
<gene>
    <name evidence="2" type="ORF">B0H15DRAFT_825900</name>
</gene>
<comment type="caution">
    <text evidence="2">The sequence shown here is derived from an EMBL/GenBank/DDBJ whole genome shotgun (WGS) entry which is preliminary data.</text>
</comment>
<dbReference type="EMBL" id="JARJCN010000011">
    <property type="protein sequence ID" value="KAJ7096647.1"/>
    <property type="molecule type" value="Genomic_DNA"/>
</dbReference>
<proteinExistence type="predicted"/>
<name>A0AAD6UB76_9AGAR</name>
<dbReference type="Proteomes" id="UP001222325">
    <property type="component" value="Unassembled WGS sequence"/>
</dbReference>
<sequence>MLYTFFLVWFLVTPIARSESGATGSPNHSRPKSAQINGAANQASALFLGKFDSICHRFRFQKSGGLGARLCASRRRRRRRIACAVPN</sequence>
<evidence type="ECO:0000256" key="1">
    <source>
        <dbReference type="SAM" id="SignalP"/>
    </source>
</evidence>
<reference evidence="2" key="1">
    <citation type="submission" date="2023-03" db="EMBL/GenBank/DDBJ databases">
        <title>Massive genome expansion in bonnet fungi (Mycena s.s.) driven by repeated elements and novel gene families across ecological guilds.</title>
        <authorList>
            <consortium name="Lawrence Berkeley National Laboratory"/>
            <person name="Harder C.B."/>
            <person name="Miyauchi S."/>
            <person name="Viragh M."/>
            <person name="Kuo A."/>
            <person name="Thoen E."/>
            <person name="Andreopoulos B."/>
            <person name="Lu D."/>
            <person name="Skrede I."/>
            <person name="Drula E."/>
            <person name="Henrissat B."/>
            <person name="Morin E."/>
            <person name="Kohler A."/>
            <person name="Barry K."/>
            <person name="LaButti K."/>
            <person name="Morin E."/>
            <person name="Salamov A."/>
            <person name="Lipzen A."/>
            <person name="Mereny Z."/>
            <person name="Hegedus B."/>
            <person name="Baldrian P."/>
            <person name="Stursova M."/>
            <person name="Weitz H."/>
            <person name="Taylor A."/>
            <person name="Grigoriev I.V."/>
            <person name="Nagy L.G."/>
            <person name="Martin F."/>
            <person name="Kauserud H."/>
        </authorList>
    </citation>
    <scope>NUCLEOTIDE SEQUENCE</scope>
    <source>
        <strain evidence="2">CBHHK173m</strain>
    </source>
</reference>
<feature type="signal peptide" evidence="1">
    <location>
        <begin position="1"/>
        <end position="18"/>
    </location>
</feature>